<gene>
    <name evidence="2" type="ORF">GCM10009801_26860</name>
</gene>
<dbReference type="Proteomes" id="UP001500016">
    <property type="component" value="Unassembled WGS sequence"/>
</dbReference>
<name>A0ABP5HEL0_9ACTN</name>
<reference evidence="3" key="1">
    <citation type="journal article" date="2019" name="Int. J. Syst. Evol. Microbiol.">
        <title>The Global Catalogue of Microorganisms (GCM) 10K type strain sequencing project: providing services to taxonomists for standard genome sequencing and annotation.</title>
        <authorList>
            <consortium name="The Broad Institute Genomics Platform"/>
            <consortium name="The Broad Institute Genome Sequencing Center for Infectious Disease"/>
            <person name="Wu L."/>
            <person name="Ma J."/>
        </authorList>
    </citation>
    <scope>NUCLEOTIDE SEQUENCE [LARGE SCALE GENOMIC DNA]</scope>
    <source>
        <strain evidence="3">JCM 15478</strain>
    </source>
</reference>
<dbReference type="EMBL" id="BAAAPE010000007">
    <property type="protein sequence ID" value="GAA2073495.1"/>
    <property type="molecule type" value="Genomic_DNA"/>
</dbReference>
<evidence type="ECO:0000313" key="3">
    <source>
        <dbReference type="Proteomes" id="UP001500016"/>
    </source>
</evidence>
<evidence type="ECO:0000256" key="1">
    <source>
        <dbReference type="SAM" id="MobiDB-lite"/>
    </source>
</evidence>
<keyword evidence="3" id="KW-1185">Reference proteome</keyword>
<accession>A0ABP5HEL0</accession>
<feature type="region of interest" description="Disordered" evidence="1">
    <location>
        <begin position="1"/>
        <end position="26"/>
    </location>
</feature>
<organism evidence="2 3">
    <name type="scientific">Streptomyces albiaxialis</name>
    <dbReference type="NCBI Taxonomy" id="329523"/>
    <lineage>
        <taxon>Bacteria</taxon>
        <taxon>Bacillati</taxon>
        <taxon>Actinomycetota</taxon>
        <taxon>Actinomycetes</taxon>
        <taxon>Kitasatosporales</taxon>
        <taxon>Streptomycetaceae</taxon>
        <taxon>Streptomyces</taxon>
    </lineage>
</organism>
<evidence type="ECO:0000313" key="2">
    <source>
        <dbReference type="EMBL" id="GAA2073495.1"/>
    </source>
</evidence>
<sequence>MPLPLSVEGRTVGGMEPTSSVPPVSASAANEAIREFVAGRTDWPKDALAELDRLRAEWRRAVRAEIVRAA</sequence>
<protein>
    <submittedName>
        <fullName evidence="2">Uncharacterized protein</fullName>
    </submittedName>
</protein>
<comment type="caution">
    <text evidence="2">The sequence shown here is derived from an EMBL/GenBank/DDBJ whole genome shotgun (WGS) entry which is preliminary data.</text>
</comment>
<proteinExistence type="predicted"/>